<dbReference type="KEGG" id="ppai:E1956_35280"/>
<proteinExistence type="predicted"/>
<evidence type="ECO:0000313" key="3">
    <source>
        <dbReference type="EMBL" id="QBR02505.1"/>
    </source>
</evidence>
<dbReference type="GO" id="GO:0003677">
    <property type="term" value="F:DNA binding"/>
    <property type="evidence" value="ECO:0007669"/>
    <property type="project" value="InterPro"/>
</dbReference>
<keyword evidence="4" id="KW-1185">Reference proteome</keyword>
<dbReference type="Pfam" id="PF12728">
    <property type="entry name" value="HTH_17"/>
    <property type="match status" value="1"/>
</dbReference>
<evidence type="ECO:0000313" key="4">
    <source>
        <dbReference type="Proteomes" id="UP000295727"/>
    </source>
</evidence>
<evidence type="ECO:0000256" key="1">
    <source>
        <dbReference type="SAM" id="MobiDB-lite"/>
    </source>
</evidence>
<dbReference type="InterPro" id="IPR010093">
    <property type="entry name" value="SinI_DNA-bd"/>
</dbReference>
<gene>
    <name evidence="3" type="ORF">E1956_35280</name>
</gene>
<dbReference type="OrthoDB" id="9134643at2"/>
<dbReference type="EMBL" id="CP038151">
    <property type="protein sequence ID" value="QBR02505.1"/>
    <property type="molecule type" value="Genomic_DNA"/>
</dbReference>
<feature type="region of interest" description="Disordered" evidence="1">
    <location>
        <begin position="144"/>
        <end position="164"/>
    </location>
</feature>
<dbReference type="Proteomes" id="UP000295727">
    <property type="component" value="Chromosome 4"/>
</dbReference>
<protein>
    <recommendedName>
        <fullName evidence="2">Helix-turn-helix domain-containing protein</fullName>
    </recommendedName>
</protein>
<accession>A0A4P7D6M7</accession>
<dbReference type="InterPro" id="IPR041657">
    <property type="entry name" value="HTH_17"/>
</dbReference>
<reference evidence="3 4" key="1">
    <citation type="submission" date="2019-03" db="EMBL/GenBank/DDBJ databases">
        <title>Paraburkholderia sp. 7MH5, isolated from subtropical forest soil.</title>
        <authorList>
            <person name="Gao Z.-H."/>
            <person name="Qiu L.-H."/>
        </authorList>
    </citation>
    <scope>NUCLEOTIDE SEQUENCE [LARGE SCALE GENOMIC DNA]</scope>
    <source>
        <strain evidence="3 4">7MH5</strain>
    </source>
</reference>
<feature type="domain" description="Helix-turn-helix" evidence="2">
    <location>
        <begin position="84"/>
        <end position="130"/>
    </location>
</feature>
<sequence>MPMRPMRCLNCRPTRRGPMNGVATGDTRTAFGIPSSLNHGKRAITASSTNRYQLLSSRMAKRTSDFPLTEGQMVIKEDNDVFISIAAAAELLFVSRQHVAKLIEEGTLPLHHVTGQNRLLRKADVLEYKAKIETEAKAFFETQTEDKNPPGLCSFNRGASTSRT</sequence>
<organism evidence="3 4">
    <name type="scientific">Paraburkholderia pallida</name>
    <dbReference type="NCBI Taxonomy" id="2547399"/>
    <lineage>
        <taxon>Bacteria</taxon>
        <taxon>Pseudomonadati</taxon>
        <taxon>Pseudomonadota</taxon>
        <taxon>Betaproteobacteria</taxon>
        <taxon>Burkholderiales</taxon>
        <taxon>Burkholderiaceae</taxon>
        <taxon>Paraburkholderia</taxon>
    </lineage>
</organism>
<name>A0A4P7D6M7_9BURK</name>
<dbReference type="AlphaFoldDB" id="A0A4P7D6M7"/>
<dbReference type="NCBIfam" id="TIGR01764">
    <property type="entry name" value="excise"/>
    <property type="match status" value="1"/>
</dbReference>
<evidence type="ECO:0000259" key="2">
    <source>
        <dbReference type="Pfam" id="PF12728"/>
    </source>
</evidence>